<accession>A0A3N4L2Y5</accession>
<evidence type="ECO:0000313" key="3">
    <source>
        <dbReference type="Proteomes" id="UP000277580"/>
    </source>
</evidence>
<dbReference type="InterPro" id="IPR011333">
    <property type="entry name" value="SKP1/BTB/POZ_sf"/>
</dbReference>
<dbReference type="EMBL" id="ML119111">
    <property type="protein sequence ID" value="RPB15892.1"/>
    <property type="molecule type" value="Genomic_DNA"/>
</dbReference>
<dbReference type="Gene3D" id="3.30.710.10">
    <property type="entry name" value="Potassium Channel Kv1.1, Chain A"/>
    <property type="match status" value="1"/>
</dbReference>
<name>A0A3N4L2Y5_9PEZI</name>
<feature type="region of interest" description="Disordered" evidence="1">
    <location>
        <begin position="606"/>
        <end position="665"/>
    </location>
</feature>
<dbReference type="OrthoDB" id="5314679at2759"/>
<evidence type="ECO:0008006" key="4">
    <source>
        <dbReference type="Google" id="ProtNLM"/>
    </source>
</evidence>
<dbReference type="InParanoid" id="A0A3N4L2Y5"/>
<sequence length="665" mass="74295">MASPIFSDHEEPCFTDPLEYVDEDYSDVLTHLAALRDEASKDGDVVFALPNNVKVWAHSPLFYIAAGERPPEEFGDPRRLDLGTDIMETAKNNLGVELTVLHIPEENRPSFEEAMGHTYTRKSLRGLWEAMGYDSVDPTGKGPDAGVPLDSTLPASMLPDFEIHLKAPGNRPSFCAVKVHKFLLARRIPYYETFFNSKFGDASGNTSTVYTEDFTPFSLWIAAGYVYRQELKELLNPCPGFRNYITLHLNNPHKAQSCNSCVTDRTLPDIEIADKFVDITRAARYLQCVTLENSALYLLSELGHRFECTGRGCSIFVPHILDVVAKSDISGQRILDNGISLLALLSNITPLWKRPLLNCSPSVLELLIAKVASNSQKEGEERRAIRLFETISDLRRHTLASKNAKDWDTKLLVPLMEHTVEFIAKAFDSLEVTTGLIRVFHPYNLSKPVGGELLSMVMSNKTLREETCRQIFIGIMELAQKRGTVPEVEQAKRDCIAWFKRKWVTLTFSPAIRTPVKPTKAKSSPQEYAIFKDREPDDQEDSTEPPRTPTSTHWRGPPLASPESGTKKKLSIDTSDDGNFFSAWSEEDLAKLTSVIPASIADLVAKSPQSPAVDDRYKPVRTPRGNSSPRRGGVSRGRGGHSRGSASVSRIILNRIDARPNREQH</sequence>
<dbReference type="AlphaFoldDB" id="A0A3N4L2Y5"/>
<proteinExistence type="predicted"/>
<feature type="compositionally biased region" description="Basic and acidic residues" evidence="1">
    <location>
        <begin position="656"/>
        <end position="665"/>
    </location>
</feature>
<reference evidence="2 3" key="1">
    <citation type="journal article" date="2018" name="Nat. Ecol. Evol.">
        <title>Pezizomycetes genomes reveal the molecular basis of ectomycorrhizal truffle lifestyle.</title>
        <authorList>
            <person name="Murat C."/>
            <person name="Payen T."/>
            <person name="Noel B."/>
            <person name="Kuo A."/>
            <person name="Morin E."/>
            <person name="Chen J."/>
            <person name="Kohler A."/>
            <person name="Krizsan K."/>
            <person name="Balestrini R."/>
            <person name="Da Silva C."/>
            <person name="Montanini B."/>
            <person name="Hainaut M."/>
            <person name="Levati E."/>
            <person name="Barry K.W."/>
            <person name="Belfiori B."/>
            <person name="Cichocki N."/>
            <person name="Clum A."/>
            <person name="Dockter R.B."/>
            <person name="Fauchery L."/>
            <person name="Guy J."/>
            <person name="Iotti M."/>
            <person name="Le Tacon F."/>
            <person name="Lindquist E.A."/>
            <person name="Lipzen A."/>
            <person name="Malagnac F."/>
            <person name="Mello A."/>
            <person name="Molinier V."/>
            <person name="Miyauchi S."/>
            <person name="Poulain J."/>
            <person name="Riccioni C."/>
            <person name="Rubini A."/>
            <person name="Sitrit Y."/>
            <person name="Splivallo R."/>
            <person name="Traeger S."/>
            <person name="Wang M."/>
            <person name="Zifcakova L."/>
            <person name="Wipf D."/>
            <person name="Zambonelli A."/>
            <person name="Paolocci F."/>
            <person name="Nowrousian M."/>
            <person name="Ottonello S."/>
            <person name="Baldrian P."/>
            <person name="Spatafora J.W."/>
            <person name="Henrissat B."/>
            <person name="Nagy L.G."/>
            <person name="Aury J.M."/>
            <person name="Wincker P."/>
            <person name="Grigoriev I.V."/>
            <person name="Bonfante P."/>
            <person name="Martin F.M."/>
        </authorList>
    </citation>
    <scope>NUCLEOTIDE SEQUENCE [LARGE SCALE GENOMIC DNA]</scope>
    <source>
        <strain evidence="2 3">CCBAS932</strain>
    </source>
</reference>
<evidence type="ECO:0000313" key="2">
    <source>
        <dbReference type="EMBL" id="RPB15892.1"/>
    </source>
</evidence>
<keyword evidence="3" id="KW-1185">Reference proteome</keyword>
<organism evidence="2 3">
    <name type="scientific">Morchella conica CCBAS932</name>
    <dbReference type="NCBI Taxonomy" id="1392247"/>
    <lineage>
        <taxon>Eukaryota</taxon>
        <taxon>Fungi</taxon>
        <taxon>Dikarya</taxon>
        <taxon>Ascomycota</taxon>
        <taxon>Pezizomycotina</taxon>
        <taxon>Pezizomycetes</taxon>
        <taxon>Pezizales</taxon>
        <taxon>Morchellaceae</taxon>
        <taxon>Morchella</taxon>
    </lineage>
</organism>
<protein>
    <recommendedName>
        <fullName evidence="4">BTB domain-containing protein</fullName>
    </recommendedName>
</protein>
<dbReference type="Proteomes" id="UP000277580">
    <property type="component" value="Unassembled WGS sequence"/>
</dbReference>
<gene>
    <name evidence="2" type="ORF">P167DRAFT_532829</name>
</gene>
<evidence type="ECO:0000256" key="1">
    <source>
        <dbReference type="SAM" id="MobiDB-lite"/>
    </source>
</evidence>
<feature type="region of interest" description="Disordered" evidence="1">
    <location>
        <begin position="515"/>
        <end position="571"/>
    </location>
</feature>